<evidence type="ECO:0000313" key="5">
    <source>
        <dbReference type="EMBL" id="CAF4190466.1"/>
    </source>
</evidence>
<evidence type="ECO:0000313" key="7">
    <source>
        <dbReference type="Proteomes" id="UP000663870"/>
    </source>
</evidence>
<gene>
    <name evidence="5" type="ORF">FNK824_LOCUS35716</name>
    <name evidence="3" type="ORF">JXQ802_LOCUS23429</name>
    <name evidence="2" type="ORF">PYM288_LOCUS13559</name>
    <name evidence="4" type="ORF">SEV965_LOCUS21723</name>
</gene>
<name>A0A814F1X4_9BILA</name>
<reference evidence="2" key="1">
    <citation type="submission" date="2021-02" db="EMBL/GenBank/DDBJ databases">
        <authorList>
            <person name="Nowell W R."/>
        </authorList>
    </citation>
    <scope>NUCLEOTIDE SEQUENCE</scope>
</reference>
<evidence type="ECO:0000313" key="3">
    <source>
        <dbReference type="EMBL" id="CAF1182583.1"/>
    </source>
</evidence>
<evidence type="ECO:0000256" key="1">
    <source>
        <dbReference type="SAM" id="MobiDB-lite"/>
    </source>
</evidence>
<evidence type="ECO:0000313" key="4">
    <source>
        <dbReference type="EMBL" id="CAF1212054.1"/>
    </source>
</evidence>
<dbReference type="Proteomes" id="UP000663874">
    <property type="component" value="Unassembled WGS sequence"/>
</dbReference>
<feature type="compositionally biased region" description="Basic and acidic residues" evidence="1">
    <location>
        <begin position="124"/>
        <end position="135"/>
    </location>
</feature>
<evidence type="ECO:0000313" key="2">
    <source>
        <dbReference type="EMBL" id="CAF0979899.1"/>
    </source>
</evidence>
<feature type="region of interest" description="Disordered" evidence="1">
    <location>
        <begin position="1"/>
        <end position="91"/>
    </location>
</feature>
<feature type="compositionally biased region" description="Polar residues" evidence="1">
    <location>
        <begin position="1"/>
        <end position="10"/>
    </location>
</feature>
<proteinExistence type="predicted"/>
<feature type="compositionally biased region" description="Polar residues" evidence="1">
    <location>
        <begin position="47"/>
        <end position="62"/>
    </location>
</feature>
<sequence length="142" mass="15467">MSDQASSGDSTELKAGRPPAIKVGGMRVGASRPRQTSQGDDKDKNVTNEQISGDGTNASSKEGTSDDDNQRNQEDIDNEQGSGTLSNRVAGQMVSGTFVPVQKAFPTEAVKNIHDRHGIHPKHEHNTYSKHDDQRFINQPRK</sequence>
<accession>A0A814F1X4</accession>
<keyword evidence="7" id="KW-1185">Reference proteome</keyword>
<dbReference type="EMBL" id="CAJNOL010000736">
    <property type="protein sequence ID" value="CAF1182583.1"/>
    <property type="molecule type" value="Genomic_DNA"/>
</dbReference>
<dbReference type="EMBL" id="CAJOBE010015504">
    <property type="protein sequence ID" value="CAF4190466.1"/>
    <property type="molecule type" value="Genomic_DNA"/>
</dbReference>
<feature type="compositionally biased region" description="Polar residues" evidence="1">
    <location>
        <begin position="79"/>
        <end position="89"/>
    </location>
</feature>
<dbReference type="AlphaFoldDB" id="A0A814F1X4"/>
<feature type="region of interest" description="Disordered" evidence="1">
    <location>
        <begin position="109"/>
        <end position="142"/>
    </location>
</feature>
<dbReference type="Proteomes" id="UP000663870">
    <property type="component" value="Unassembled WGS sequence"/>
</dbReference>
<dbReference type="EMBL" id="CAJNOU010001490">
    <property type="protein sequence ID" value="CAF1212054.1"/>
    <property type="molecule type" value="Genomic_DNA"/>
</dbReference>
<protein>
    <recommendedName>
        <fullName evidence="8">Death-associated protein 1</fullName>
    </recommendedName>
</protein>
<dbReference type="EMBL" id="CAJNOH010000276">
    <property type="protein sequence ID" value="CAF0979899.1"/>
    <property type="molecule type" value="Genomic_DNA"/>
</dbReference>
<evidence type="ECO:0000313" key="6">
    <source>
        <dbReference type="Proteomes" id="UP000663854"/>
    </source>
</evidence>
<evidence type="ECO:0008006" key="8">
    <source>
        <dbReference type="Google" id="ProtNLM"/>
    </source>
</evidence>
<dbReference type="Proteomes" id="UP000663889">
    <property type="component" value="Unassembled WGS sequence"/>
</dbReference>
<organism evidence="2 6">
    <name type="scientific">Rotaria sordida</name>
    <dbReference type="NCBI Taxonomy" id="392033"/>
    <lineage>
        <taxon>Eukaryota</taxon>
        <taxon>Metazoa</taxon>
        <taxon>Spiralia</taxon>
        <taxon>Gnathifera</taxon>
        <taxon>Rotifera</taxon>
        <taxon>Eurotatoria</taxon>
        <taxon>Bdelloidea</taxon>
        <taxon>Philodinida</taxon>
        <taxon>Philodinidae</taxon>
        <taxon>Rotaria</taxon>
    </lineage>
</organism>
<dbReference type="Proteomes" id="UP000663854">
    <property type="component" value="Unassembled WGS sequence"/>
</dbReference>
<comment type="caution">
    <text evidence="2">The sequence shown here is derived from an EMBL/GenBank/DDBJ whole genome shotgun (WGS) entry which is preliminary data.</text>
</comment>